<dbReference type="PANTHER" id="PTHR11742">
    <property type="entry name" value="MANNOSYL-OLIGOSACCHARIDE ALPHA-1,2-MANNOSIDASE-RELATED"/>
    <property type="match status" value="1"/>
</dbReference>
<dbReference type="GO" id="GO:0016020">
    <property type="term" value="C:membrane"/>
    <property type="evidence" value="ECO:0007669"/>
    <property type="project" value="InterPro"/>
</dbReference>
<keyword evidence="7" id="KW-0106">Calcium</keyword>
<feature type="active site" description="Proton donor" evidence="6">
    <location>
        <position position="180"/>
    </location>
</feature>
<dbReference type="Proteomes" id="UP001321760">
    <property type="component" value="Unassembled WGS sequence"/>
</dbReference>
<reference evidence="10" key="1">
    <citation type="journal article" date="2023" name="Mol. Phylogenet. Evol.">
        <title>Genome-scale phylogeny and comparative genomics of the fungal order Sordariales.</title>
        <authorList>
            <person name="Hensen N."/>
            <person name="Bonometti L."/>
            <person name="Westerberg I."/>
            <person name="Brannstrom I.O."/>
            <person name="Guillou S."/>
            <person name="Cros-Aarteil S."/>
            <person name="Calhoun S."/>
            <person name="Haridas S."/>
            <person name="Kuo A."/>
            <person name="Mondo S."/>
            <person name="Pangilinan J."/>
            <person name="Riley R."/>
            <person name="LaButti K."/>
            <person name="Andreopoulos B."/>
            <person name="Lipzen A."/>
            <person name="Chen C."/>
            <person name="Yan M."/>
            <person name="Daum C."/>
            <person name="Ng V."/>
            <person name="Clum A."/>
            <person name="Steindorff A."/>
            <person name="Ohm R.A."/>
            <person name="Martin F."/>
            <person name="Silar P."/>
            <person name="Natvig D.O."/>
            <person name="Lalanne C."/>
            <person name="Gautier V."/>
            <person name="Ament-Velasquez S.L."/>
            <person name="Kruys A."/>
            <person name="Hutchinson M.I."/>
            <person name="Powell A.J."/>
            <person name="Barry K."/>
            <person name="Miller A.N."/>
            <person name="Grigoriev I.V."/>
            <person name="Debuchy R."/>
            <person name="Gladieux P."/>
            <person name="Hiltunen Thoren M."/>
            <person name="Johannesson H."/>
        </authorList>
    </citation>
    <scope>NUCLEOTIDE SEQUENCE</scope>
    <source>
        <strain evidence="10">PSN243</strain>
    </source>
</reference>
<evidence type="ECO:0000256" key="9">
    <source>
        <dbReference type="RuleBase" id="RU361193"/>
    </source>
</evidence>
<evidence type="ECO:0000256" key="4">
    <source>
        <dbReference type="ARBA" id="ARBA00022801"/>
    </source>
</evidence>
<name>A0AAV9H483_9PEZI</name>
<keyword evidence="11" id="KW-1185">Reference proteome</keyword>
<comment type="pathway">
    <text evidence="2">Protein modification; protein glycosylation.</text>
</comment>
<evidence type="ECO:0000256" key="6">
    <source>
        <dbReference type="PIRSR" id="PIRSR601382-1"/>
    </source>
</evidence>
<keyword evidence="5 8" id="KW-1015">Disulfide bond</keyword>
<dbReference type="InterPro" id="IPR001382">
    <property type="entry name" value="Glyco_hydro_47"/>
</dbReference>
<feature type="disulfide bond" evidence="8">
    <location>
        <begin position="391"/>
        <end position="420"/>
    </location>
</feature>
<evidence type="ECO:0000256" key="5">
    <source>
        <dbReference type="ARBA" id="ARBA00023157"/>
    </source>
</evidence>
<evidence type="ECO:0000256" key="3">
    <source>
        <dbReference type="ARBA" id="ARBA00007658"/>
    </source>
</evidence>
<feature type="active site" description="Proton donor" evidence="6">
    <location>
        <position position="434"/>
    </location>
</feature>
<dbReference type="AlphaFoldDB" id="A0AAV9H483"/>
<comment type="cofactor">
    <cofactor evidence="1 7">
        <name>Ca(2+)</name>
        <dbReference type="ChEBI" id="CHEBI:29108"/>
    </cofactor>
</comment>
<reference evidence="10" key="2">
    <citation type="submission" date="2023-05" db="EMBL/GenBank/DDBJ databases">
        <authorList>
            <consortium name="Lawrence Berkeley National Laboratory"/>
            <person name="Steindorff A."/>
            <person name="Hensen N."/>
            <person name="Bonometti L."/>
            <person name="Westerberg I."/>
            <person name="Brannstrom I.O."/>
            <person name="Guillou S."/>
            <person name="Cros-Aarteil S."/>
            <person name="Calhoun S."/>
            <person name="Haridas S."/>
            <person name="Kuo A."/>
            <person name="Mondo S."/>
            <person name="Pangilinan J."/>
            <person name="Riley R."/>
            <person name="Labutti K."/>
            <person name="Andreopoulos B."/>
            <person name="Lipzen A."/>
            <person name="Chen C."/>
            <person name="Yanf M."/>
            <person name="Daum C."/>
            <person name="Ng V."/>
            <person name="Clum A."/>
            <person name="Ohm R."/>
            <person name="Martin F."/>
            <person name="Silar P."/>
            <person name="Natvig D."/>
            <person name="Lalanne C."/>
            <person name="Gautier V."/>
            <person name="Ament-Velasquez S.L."/>
            <person name="Kruys A."/>
            <person name="Hutchinson M.I."/>
            <person name="Powell A.J."/>
            <person name="Barry K."/>
            <person name="Miller A.N."/>
            <person name="Grigoriev I.V."/>
            <person name="Debuchy R."/>
            <person name="Gladieux P."/>
            <person name="Thoren M.H."/>
            <person name="Johannesson H."/>
        </authorList>
    </citation>
    <scope>NUCLEOTIDE SEQUENCE</scope>
    <source>
        <strain evidence="10">PSN243</strain>
    </source>
</reference>
<organism evidence="10 11">
    <name type="scientific">Podospora aff. communis PSN243</name>
    <dbReference type="NCBI Taxonomy" id="3040156"/>
    <lineage>
        <taxon>Eukaryota</taxon>
        <taxon>Fungi</taxon>
        <taxon>Dikarya</taxon>
        <taxon>Ascomycota</taxon>
        <taxon>Pezizomycotina</taxon>
        <taxon>Sordariomycetes</taxon>
        <taxon>Sordariomycetidae</taxon>
        <taxon>Sordariales</taxon>
        <taxon>Podosporaceae</taxon>
        <taxon>Podospora</taxon>
    </lineage>
</organism>
<evidence type="ECO:0000256" key="1">
    <source>
        <dbReference type="ARBA" id="ARBA00001913"/>
    </source>
</evidence>
<gene>
    <name evidence="10" type="ORF">QBC34DRAFT_141062</name>
</gene>
<comment type="similarity">
    <text evidence="3 9">Belongs to the glycosyl hydrolase 47 family.</text>
</comment>
<dbReference type="Gene3D" id="1.50.10.10">
    <property type="match status" value="1"/>
</dbReference>
<dbReference type="PANTHER" id="PTHR11742:SF89">
    <property type="entry name" value="ALPHA-1,2-MANNOSIDASE"/>
    <property type="match status" value="1"/>
</dbReference>
<evidence type="ECO:0000256" key="8">
    <source>
        <dbReference type="PIRSR" id="PIRSR601382-3"/>
    </source>
</evidence>
<feature type="active site" evidence="6">
    <location>
        <position position="315"/>
    </location>
</feature>
<dbReference type="GO" id="GO:0005975">
    <property type="term" value="P:carbohydrate metabolic process"/>
    <property type="evidence" value="ECO:0007669"/>
    <property type="project" value="InterPro"/>
</dbReference>
<dbReference type="GO" id="GO:0004571">
    <property type="term" value="F:mannosyl-oligosaccharide 1,2-alpha-mannosidase activity"/>
    <property type="evidence" value="ECO:0007669"/>
    <property type="project" value="InterPro"/>
</dbReference>
<sequence>MVVLISQPKFQRIALLAACFLLGTYFLLERSDRIPYQANWQYVQTSFDWANRLPKYPIPESSMTRLPEGSPRDLAPVQHVFTQGELSDTHNKTQADRRDAVRQAAIKTWNAYREHAWGRDQLQPQSLRGADGFNAWGATLVDSLDTLWIMGLRREFNQAVRMVAKIDWAKTNSRDCSLFETTIRYLGGLLSAYDLSGEKVLLKKAAELGEMLYAAFDTPNHLPANNLNFVAVKEGLLYASKRESTAAVGTLSMEFTRLSQLTGDPKYFHVVDNIKKHFERTQDTTKLPGMWPMFIDLRNDFITEDNAFLLGAMSDSAYEYLSKMYSLLGGLDETYKRLHIKATSTIKQHLLFRPMLPDSYPASPPDILFSGTVLSNGKIIELQPDVSHLGCFAGGMFALGGKLFHDEEHVKIGERLARGCAWAYDAFPTGIMPEISAVVPCKQTPELAQCEWNETLWREKNSASPESSGRPLPKPFTVMRDRQYLLRPEAIESIFVLYRITGKADLLDVAWRMFQAVKAATETKFAFSAIENVNTEGGTTKLDAMESYWMAETLKYFYLIFSDPELISLDDYVFNTEAHPFRLLKASSGRRK</sequence>
<evidence type="ECO:0000256" key="2">
    <source>
        <dbReference type="ARBA" id="ARBA00004922"/>
    </source>
</evidence>
<accession>A0AAV9H483</accession>
<dbReference type="InterPro" id="IPR050749">
    <property type="entry name" value="Glycosyl_Hydrolase_47"/>
</dbReference>
<dbReference type="InterPro" id="IPR036026">
    <property type="entry name" value="Seven-hairpin_glycosidases"/>
</dbReference>
<feature type="binding site" evidence="7">
    <location>
        <position position="576"/>
    </location>
    <ligand>
        <name>Ca(2+)</name>
        <dbReference type="ChEBI" id="CHEBI:29108"/>
    </ligand>
</feature>
<protein>
    <recommendedName>
        <fullName evidence="9">alpha-1,2-Mannosidase</fullName>
        <ecNumber evidence="9">3.2.1.-</ecNumber>
    </recommendedName>
</protein>
<dbReference type="InterPro" id="IPR012341">
    <property type="entry name" value="6hp_glycosidase-like_sf"/>
</dbReference>
<dbReference type="EC" id="3.2.1.-" evidence="9"/>
<evidence type="ECO:0000256" key="7">
    <source>
        <dbReference type="PIRSR" id="PIRSR601382-2"/>
    </source>
</evidence>
<comment type="caution">
    <text evidence="10">The sequence shown here is derived from an EMBL/GenBank/DDBJ whole genome shotgun (WGS) entry which is preliminary data.</text>
</comment>
<dbReference type="SUPFAM" id="SSF48225">
    <property type="entry name" value="Seven-hairpin glycosidases"/>
    <property type="match status" value="1"/>
</dbReference>
<evidence type="ECO:0000313" key="10">
    <source>
        <dbReference type="EMBL" id="KAK4454790.1"/>
    </source>
</evidence>
<dbReference type="GO" id="GO:0036503">
    <property type="term" value="P:ERAD pathway"/>
    <property type="evidence" value="ECO:0007669"/>
    <property type="project" value="UniProtKB-ARBA"/>
</dbReference>
<dbReference type="FunFam" id="1.50.10.10:FF:000037">
    <property type="entry name" value="alpha-1,2-Mannosidase"/>
    <property type="match status" value="1"/>
</dbReference>
<proteinExistence type="inferred from homology"/>
<dbReference type="GO" id="GO:0005783">
    <property type="term" value="C:endoplasmic reticulum"/>
    <property type="evidence" value="ECO:0007669"/>
    <property type="project" value="TreeGrafter"/>
</dbReference>
<keyword evidence="7" id="KW-0479">Metal-binding</keyword>
<dbReference type="PRINTS" id="PR00747">
    <property type="entry name" value="GLYHDRLASE47"/>
</dbReference>
<evidence type="ECO:0000313" key="11">
    <source>
        <dbReference type="Proteomes" id="UP001321760"/>
    </source>
</evidence>
<dbReference type="GO" id="GO:0005509">
    <property type="term" value="F:calcium ion binding"/>
    <property type="evidence" value="ECO:0007669"/>
    <property type="project" value="InterPro"/>
</dbReference>
<keyword evidence="9" id="KW-0326">Glycosidase</keyword>
<feature type="active site" evidence="6">
    <location>
        <position position="489"/>
    </location>
</feature>
<keyword evidence="4 9" id="KW-0378">Hydrolase</keyword>
<dbReference type="EMBL" id="MU865916">
    <property type="protein sequence ID" value="KAK4454790.1"/>
    <property type="molecule type" value="Genomic_DNA"/>
</dbReference>
<dbReference type="Pfam" id="PF01532">
    <property type="entry name" value="Glyco_hydro_47"/>
    <property type="match status" value="1"/>
</dbReference>